<accession>A0A9W5S2J5</accession>
<dbReference type="InterPro" id="IPR000847">
    <property type="entry name" value="LysR_HTH_N"/>
</dbReference>
<gene>
    <name evidence="2" type="ORF">BG53_14670</name>
</gene>
<dbReference type="AlphaFoldDB" id="A0A9W5S2J5"/>
<dbReference type="InterPro" id="IPR036388">
    <property type="entry name" value="WH-like_DNA-bd_sf"/>
</dbReference>
<reference evidence="2 3" key="1">
    <citation type="submission" date="2014-02" db="EMBL/GenBank/DDBJ databases">
        <title>Genome sequence of Paenibacillus darwinianus reveals adaptive mechanisms for survival in Antarctic soils.</title>
        <authorList>
            <person name="Dsouza M."/>
            <person name="Taylor M.W."/>
            <person name="Turner S.J."/>
            <person name="Aislabie J."/>
        </authorList>
    </citation>
    <scope>NUCLEOTIDE SEQUENCE [LARGE SCALE GENOMIC DNA]</scope>
    <source>
        <strain evidence="2 3">CE1</strain>
    </source>
</reference>
<dbReference type="InterPro" id="IPR050950">
    <property type="entry name" value="HTH-type_LysR_regulators"/>
</dbReference>
<organism evidence="2 3">
    <name type="scientific">Paenibacillus darwinianus</name>
    <dbReference type="NCBI Taxonomy" id="1380763"/>
    <lineage>
        <taxon>Bacteria</taxon>
        <taxon>Bacillati</taxon>
        <taxon>Bacillota</taxon>
        <taxon>Bacilli</taxon>
        <taxon>Bacillales</taxon>
        <taxon>Paenibacillaceae</taxon>
        <taxon>Paenibacillus</taxon>
    </lineage>
</organism>
<dbReference type="PRINTS" id="PR00039">
    <property type="entry name" value="HTHLYSR"/>
</dbReference>
<evidence type="ECO:0000259" key="1">
    <source>
        <dbReference type="PROSITE" id="PS50931"/>
    </source>
</evidence>
<proteinExistence type="predicted"/>
<comment type="caution">
    <text evidence="2">The sequence shown here is derived from an EMBL/GenBank/DDBJ whole genome shotgun (WGS) entry which is preliminary data.</text>
</comment>
<dbReference type="SUPFAM" id="SSF46785">
    <property type="entry name" value="Winged helix' DNA-binding domain"/>
    <property type="match status" value="1"/>
</dbReference>
<dbReference type="Gene3D" id="1.10.10.10">
    <property type="entry name" value="Winged helix-like DNA-binding domain superfamily/Winged helix DNA-binding domain"/>
    <property type="match status" value="1"/>
</dbReference>
<dbReference type="PANTHER" id="PTHR30419">
    <property type="entry name" value="HTH-TYPE TRANSCRIPTIONAL REGULATOR YBHD"/>
    <property type="match status" value="1"/>
</dbReference>
<keyword evidence="3" id="KW-1185">Reference proteome</keyword>
<evidence type="ECO:0000313" key="2">
    <source>
        <dbReference type="EMBL" id="EXX89885.1"/>
    </source>
</evidence>
<dbReference type="GO" id="GO:0005829">
    <property type="term" value="C:cytosol"/>
    <property type="evidence" value="ECO:0007669"/>
    <property type="project" value="TreeGrafter"/>
</dbReference>
<dbReference type="GO" id="GO:0003700">
    <property type="term" value="F:DNA-binding transcription factor activity"/>
    <property type="evidence" value="ECO:0007669"/>
    <property type="project" value="InterPro"/>
</dbReference>
<dbReference type="InterPro" id="IPR036390">
    <property type="entry name" value="WH_DNA-bd_sf"/>
</dbReference>
<evidence type="ECO:0000313" key="3">
    <source>
        <dbReference type="Proteomes" id="UP000053750"/>
    </source>
</evidence>
<name>A0A9W5S2J5_9BACL</name>
<feature type="domain" description="HTH lysR-type" evidence="1">
    <location>
        <begin position="21"/>
        <end position="65"/>
    </location>
</feature>
<dbReference type="Proteomes" id="UP000053750">
    <property type="component" value="Unassembled WGS sequence"/>
</dbReference>
<dbReference type="PANTHER" id="PTHR30419:SF8">
    <property type="entry name" value="NITROGEN ASSIMILATION TRANSCRIPTIONAL ACTIVATOR-RELATED"/>
    <property type="match status" value="1"/>
</dbReference>
<sequence>MIEINNAKKTVRLRSAFVREQSFSFTKAADALHVTQPTLSKMVKMLESELGAELFDRSATPIELTDSGDAILRSARGILLSLDRMTQELDEVIRLEKGTVRLGIPPMIGVHFFPSAIEKFHSLLKRKAGFMSIPASKSSWRRCCQRATRWPGSRSSCSAKTLIFTMSSWRSAEWRASGRFR</sequence>
<dbReference type="Pfam" id="PF00126">
    <property type="entry name" value="HTH_1"/>
    <property type="match status" value="1"/>
</dbReference>
<protein>
    <recommendedName>
        <fullName evidence="1">HTH lysR-type domain-containing protein</fullName>
    </recommendedName>
</protein>
<dbReference type="PROSITE" id="PS50931">
    <property type="entry name" value="HTH_LYSR"/>
    <property type="match status" value="1"/>
</dbReference>
<dbReference type="EMBL" id="JFHU01000081">
    <property type="protein sequence ID" value="EXX89885.1"/>
    <property type="molecule type" value="Genomic_DNA"/>
</dbReference>